<evidence type="ECO:0000256" key="3">
    <source>
        <dbReference type="ARBA" id="ARBA00022989"/>
    </source>
</evidence>
<feature type="transmembrane region" description="Helical" evidence="5">
    <location>
        <begin position="327"/>
        <end position="346"/>
    </location>
</feature>
<evidence type="ECO:0000256" key="4">
    <source>
        <dbReference type="ARBA" id="ARBA00023136"/>
    </source>
</evidence>
<dbReference type="InterPro" id="IPR036259">
    <property type="entry name" value="MFS_trans_sf"/>
</dbReference>
<name>A0A553N6T3_TIGCA</name>
<reference evidence="6 7" key="1">
    <citation type="journal article" date="2018" name="Nat. Ecol. Evol.">
        <title>Genomic signatures of mitonuclear coevolution across populations of Tigriopus californicus.</title>
        <authorList>
            <person name="Barreto F.S."/>
            <person name="Watson E.T."/>
            <person name="Lima T.G."/>
            <person name="Willett C.S."/>
            <person name="Edmands S."/>
            <person name="Li W."/>
            <person name="Burton R.S."/>
        </authorList>
    </citation>
    <scope>NUCLEOTIDE SEQUENCE [LARGE SCALE GENOMIC DNA]</scope>
    <source>
        <strain evidence="6 7">San Diego</strain>
    </source>
</reference>
<feature type="transmembrane region" description="Helical" evidence="5">
    <location>
        <begin position="411"/>
        <end position="430"/>
    </location>
</feature>
<dbReference type="STRING" id="6832.A0A553N6T3"/>
<feature type="transmembrane region" description="Helical" evidence="5">
    <location>
        <begin position="142"/>
        <end position="164"/>
    </location>
</feature>
<dbReference type="SUPFAM" id="SSF103473">
    <property type="entry name" value="MFS general substrate transporter"/>
    <property type="match status" value="1"/>
</dbReference>
<feature type="transmembrane region" description="Helical" evidence="5">
    <location>
        <begin position="80"/>
        <end position="103"/>
    </location>
</feature>
<keyword evidence="2 5" id="KW-0812">Transmembrane</keyword>
<evidence type="ECO:0000256" key="2">
    <source>
        <dbReference type="ARBA" id="ARBA00022692"/>
    </source>
</evidence>
<feature type="transmembrane region" description="Helical" evidence="5">
    <location>
        <begin position="176"/>
        <end position="201"/>
    </location>
</feature>
<dbReference type="GO" id="GO:0097037">
    <property type="term" value="P:heme export"/>
    <property type="evidence" value="ECO:0007669"/>
    <property type="project" value="TreeGrafter"/>
</dbReference>
<dbReference type="PANTHER" id="PTHR10924">
    <property type="entry name" value="MAJOR FACILITATOR SUPERFAMILY PROTEIN-RELATED"/>
    <property type="match status" value="1"/>
</dbReference>
<dbReference type="InterPro" id="IPR011701">
    <property type="entry name" value="MFS"/>
</dbReference>
<feature type="transmembrane region" description="Helical" evidence="5">
    <location>
        <begin position="288"/>
        <end position="315"/>
    </location>
</feature>
<gene>
    <name evidence="6" type="ORF">TCAL_08277</name>
</gene>
<evidence type="ECO:0000313" key="6">
    <source>
        <dbReference type="EMBL" id="TRY61137.1"/>
    </source>
</evidence>
<keyword evidence="7" id="KW-1185">Reference proteome</keyword>
<comment type="subcellular location">
    <subcellularLocation>
        <location evidence="1">Membrane</location>
        <topology evidence="1">Multi-pass membrane protein</topology>
    </subcellularLocation>
</comment>
<dbReference type="EMBL" id="VCGU01000459">
    <property type="protein sequence ID" value="TRY61137.1"/>
    <property type="molecule type" value="Genomic_DNA"/>
</dbReference>
<dbReference type="OMA" id="TRPGNIF"/>
<keyword evidence="4 5" id="KW-0472">Membrane</keyword>
<evidence type="ECO:0000313" key="7">
    <source>
        <dbReference type="Proteomes" id="UP000318571"/>
    </source>
</evidence>
<dbReference type="Gene3D" id="1.20.1250.20">
    <property type="entry name" value="MFS general substrate transporter like domains"/>
    <property type="match status" value="1"/>
</dbReference>
<dbReference type="GO" id="GO:0016020">
    <property type="term" value="C:membrane"/>
    <property type="evidence" value="ECO:0007669"/>
    <property type="project" value="UniProtKB-SubCell"/>
</dbReference>
<dbReference type="GO" id="GO:0015232">
    <property type="term" value="F:heme transmembrane transporter activity"/>
    <property type="evidence" value="ECO:0007669"/>
    <property type="project" value="TreeGrafter"/>
</dbReference>
<comment type="caution">
    <text evidence="6">The sequence shown here is derived from an EMBL/GenBank/DDBJ whole genome shotgun (WGS) entry which is preliminary data.</text>
</comment>
<dbReference type="Pfam" id="PF07690">
    <property type="entry name" value="MFS_1"/>
    <property type="match status" value="1"/>
</dbReference>
<dbReference type="PANTHER" id="PTHR10924:SF4">
    <property type="entry name" value="GH15861P"/>
    <property type="match status" value="1"/>
</dbReference>
<evidence type="ECO:0000256" key="1">
    <source>
        <dbReference type="ARBA" id="ARBA00004141"/>
    </source>
</evidence>
<evidence type="ECO:0000256" key="5">
    <source>
        <dbReference type="SAM" id="Phobius"/>
    </source>
</evidence>
<dbReference type="InterPro" id="IPR049680">
    <property type="entry name" value="FLVCR1-2_SLC49-like"/>
</dbReference>
<feature type="transmembrane region" description="Helical" evidence="5">
    <location>
        <begin position="115"/>
        <end position="135"/>
    </location>
</feature>
<proteinExistence type="predicted"/>
<keyword evidence="3 5" id="KW-1133">Transmembrane helix</keyword>
<sequence>MTSSLTHYEDLEAENERNGAQKVLENTKESLSPTETNGILLRLAVYPLRWVILAMFVLYSTCNAFQWTQLVIITNILEKYYQVSTLAVSWTSIIYMVTYIPLIFPASWFLQKKGLRWSVILGSLGTCLGSWIKVFATGRDQFVILFTGHSIVAISQIFILGIPAQLAATWFPSNQVSSACAIGVFGNQLGVALGFVLPVLLVKNRAAEEEVVLIGGDLFRMFLGVAVVTSVLLAAILLFFKDAPPTPPSRAQEILWHQREGVRDGACLQVEQDDYKGSIKRLMTNGNYVLLLITYGLNVGVFYAISTLLNSVILIHFKGAEEDAGKIGLVIVIFGMMGSMVCGVILDKTHAYKFFMTGYLPLGFEFAAEITFPESEGTSSGLLNASAQVFGIICTLSAERFLEITGKEDRIANGLLAGVLLVGTGLTALIKPDYRRQKASQAEHKI</sequence>
<dbReference type="GO" id="GO:0020037">
    <property type="term" value="F:heme binding"/>
    <property type="evidence" value="ECO:0007669"/>
    <property type="project" value="TreeGrafter"/>
</dbReference>
<dbReference type="AlphaFoldDB" id="A0A553N6T3"/>
<organism evidence="6 7">
    <name type="scientific">Tigriopus californicus</name>
    <name type="common">Marine copepod</name>
    <dbReference type="NCBI Taxonomy" id="6832"/>
    <lineage>
        <taxon>Eukaryota</taxon>
        <taxon>Metazoa</taxon>
        <taxon>Ecdysozoa</taxon>
        <taxon>Arthropoda</taxon>
        <taxon>Crustacea</taxon>
        <taxon>Multicrustacea</taxon>
        <taxon>Hexanauplia</taxon>
        <taxon>Copepoda</taxon>
        <taxon>Harpacticoida</taxon>
        <taxon>Harpacticidae</taxon>
        <taxon>Tigriopus</taxon>
    </lineage>
</organism>
<feature type="transmembrane region" description="Helical" evidence="5">
    <location>
        <begin position="221"/>
        <end position="240"/>
    </location>
</feature>
<dbReference type="Proteomes" id="UP000318571">
    <property type="component" value="Chromosome 8"/>
</dbReference>
<protein>
    <recommendedName>
        <fullName evidence="8">Major facilitator superfamily (MFS) profile domain-containing protein</fullName>
    </recommendedName>
</protein>
<accession>A0A553N6T3</accession>
<evidence type="ECO:0008006" key="8">
    <source>
        <dbReference type="Google" id="ProtNLM"/>
    </source>
</evidence>